<keyword evidence="2" id="KW-1185">Reference proteome</keyword>
<reference evidence="2" key="1">
    <citation type="journal article" date="2019" name="Int. J. Syst. Evol. Microbiol.">
        <title>The Global Catalogue of Microorganisms (GCM) 10K type strain sequencing project: providing services to taxonomists for standard genome sequencing and annotation.</title>
        <authorList>
            <consortium name="The Broad Institute Genomics Platform"/>
            <consortium name="The Broad Institute Genome Sequencing Center for Infectious Disease"/>
            <person name="Wu L."/>
            <person name="Ma J."/>
        </authorList>
    </citation>
    <scope>NUCLEOTIDE SEQUENCE [LARGE SCALE GENOMIC DNA]</scope>
    <source>
        <strain evidence="2">CGMCC 1.6375</strain>
    </source>
</reference>
<evidence type="ECO:0000313" key="2">
    <source>
        <dbReference type="Proteomes" id="UP000632339"/>
    </source>
</evidence>
<dbReference type="EMBL" id="BMLI01000004">
    <property type="protein sequence ID" value="GGN14118.1"/>
    <property type="molecule type" value="Genomic_DNA"/>
</dbReference>
<name>A0ABQ2IPL2_9BACT</name>
<proteinExistence type="predicted"/>
<comment type="caution">
    <text evidence="1">The sequence shown here is derived from an EMBL/GenBank/DDBJ whole genome shotgun (WGS) entry which is preliminary data.</text>
</comment>
<dbReference type="Proteomes" id="UP000632339">
    <property type="component" value="Unassembled WGS sequence"/>
</dbReference>
<protein>
    <submittedName>
        <fullName evidence="1">Uncharacterized protein</fullName>
    </submittedName>
</protein>
<accession>A0ABQ2IPL2</accession>
<evidence type="ECO:0000313" key="1">
    <source>
        <dbReference type="EMBL" id="GGN14118.1"/>
    </source>
</evidence>
<sequence length="61" mass="7321">MHILYNQKLMRMELVRVELEARRDAAEFSHVRKTYEAINFTFRCPCRPTSRSSDAKAYRLN</sequence>
<gene>
    <name evidence="1" type="ORF">GCM10010967_57930</name>
</gene>
<organism evidence="1 2">
    <name type="scientific">Dyadobacter beijingensis</name>
    <dbReference type="NCBI Taxonomy" id="365489"/>
    <lineage>
        <taxon>Bacteria</taxon>
        <taxon>Pseudomonadati</taxon>
        <taxon>Bacteroidota</taxon>
        <taxon>Cytophagia</taxon>
        <taxon>Cytophagales</taxon>
        <taxon>Spirosomataceae</taxon>
        <taxon>Dyadobacter</taxon>
    </lineage>
</organism>